<gene>
    <name evidence="8" type="primary">CCDC60</name>
</gene>
<dbReference type="PANTHER" id="PTHR14948">
    <property type="entry name" value="NG5"/>
    <property type="match status" value="1"/>
</dbReference>
<accession>A0A4X1TVB9</accession>
<evidence type="ECO:0000256" key="7">
    <source>
        <dbReference type="SAM" id="Phobius"/>
    </source>
</evidence>
<proteinExistence type="inferred from homology"/>
<dbReference type="InterPro" id="IPR051423">
    <property type="entry name" value="CD225/Dispanin"/>
</dbReference>
<reference evidence="8" key="2">
    <citation type="submission" date="2025-08" db="UniProtKB">
        <authorList>
            <consortium name="Ensembl"/>
        </authorList>
    </citation>
    <scope>IDENTIFICATION</scope>
</reference>
<reference evidence="8 9" key="1">
    <citation type="submission" date="2017-08" db="EMBL/GenBank/DDBJ databases">
        <title>USMARCv1.0.</title>
        <authorList>
            <person name="Hannum G.I."/>
            <person name="Koren S."/>
            <person name="Schroeder S.G."/>
            <person name="Chin S.C."/>
            <person name="Nonneman D.J."/>
            <person name="Becker S.A."/>
            <person name="Rosen B.D."/>
            <person name="Bickhart D.M."/>
            <person name="Putnam N.H."/>
            <person name="Green R.E."/>
            <person name="Tuggle C.K."/>
            <person name="Liu H."/>
            <person name="Rohrer G.A."/>
            <person name="Warr A."/>
            <person name="Hall R."/>
            <person name="Kim K."/>
            <person name="Hume D.A."/>
            <person name="Talbot R."/>
            <person name="Chow W."/>
            <person name="Howe K."/>
            <person name="Schwartz A.S."/>
            <person name="Watson M."/>
            <person name="Archibald A.L."/>
            <person name="Phillippy A.M."/>
            <person name="Smith T.P.L."/>
        </authorList>
    </citation>
    <scope>NUCLEOTIDE SEQUENCE [LARGE SCALE GENOMIC DNA]</scope>
</reference>
<keyword evidence="3 7" id="KW-0812">Transmembrane</keyword>
<feature type="region of interest" description="Disordered" evidence="6">
    <location>
        <begin position="140"/>
        <end position="160"/>
    </location>
</feature>
<organism evidence="8 9">
    <name type="scientific">Sus scrofa</name>
    <name type="common">Pig</name>
    <dbReference type="NCBI Taxonomy" id="9823"/>
    <lineage>
        <taxon>Eukaryota</taxon>
        <taxon>Metazoa</taxon>
        <taxon>Chordata</taxon>
        <taxon>Craniata</taxon>
        <taxon>Vertebrata</taxon>
        <taxon>Euteleostomi</taxon>
        <taxon>Mammalia</taxon>
        <taxon>Eutheria</taxon>
        <taxon>Laurasiatheria</taxon>
        <taxon>Artiodactyla</taxon>
        <taxon>Suina</taxon>
        <taxon>Suidae</taxon>
        <taxon>Sus</taxon>
    </lineage>
</organism>
<feature type="transmembrane region" description="Helical" evidence="7">
    <location>
        <begin position="215"/>
        <end position="236"/>
    </location>
</feature>
<protein>
    <submittedName>
        <fullName evidence="8">Coiled-coil domain containing 60</fullName>
    </submittedName>
</protein>
<evidence type="ECO:0000313" key="9">
    <source>
        <dbReference type="Proteomes" id="UP000314985"/>
    </source>
</evidence>
<dbReference type="GO" id="GO:0016020">
    <property type="term" value="C:membrane"/>
    <property type="evidence" value="ECO:0007669"/>
    <property type="project" value="UniProtKB-SubCell"/>
</dbReference>
<keyword evidence="4 7" id="KW-1133">Transmembrane helix</keyword>
<sequence>AGQLQPAGEPVCIVRGLCFPFPEPPFWTLQFKSVWLDGIWVCGQGAPFLCFSGWPTLFLLHCFPHSLPPSCADSWPGSLSPGASGGRRRGEVTSPWSPVLLAFQRLARSRRPELGPCRLRSSALPAPPASPMSQYAPGSDFKRALDSSPEANTEDDKTEEDVPMPRNYLWLTIVSCFCPAYPINIVALVFSIMSLNSYNEGDIEGAKRLGRNAKWVAVASIIIGLLIIAISCAVHFTRKA</sequence>
<evidence type="ECO:0000313" key="8">
    <source>
        <dbReference type="Ensembl" id="ENSSSCP00070019311.1"/>
    </source>
</evidence>
<dbReference type="PANTHER" id="PTHR14948:SF19">
    <property type="entry name" value="TRANSMEMBRANE PROTEIN 233"/>
    <property type="match status" value="1"/>
</dbReference>
<evidence type="ECO:0000256" key="3">
    <source>
        <dbReference type="ARBA" id="ARBA00022692"/>
    </source>
</evidence>
<keyword evidence="5 7" id="KW-0472">Membrane</keyword>
<evidence type="ECO:0000256" key="1">
    <source>
        <dbReference type="ARBA" id="ARBA00004370"/>
    </source>
</evidence>
<evidence type="ECO:0000256" key="2">
    <source>
        <dbReference type="ARBA" id="ARBA00006843"/>
    </source>
</evidence>
<evidence type="ECO:0000256" key="6">
    <source>
        <dbReference type="SAM" id="MobiDB-lite"/>
    </source>
</evidence>
<feature type="transmembrane region" description="Helical" evidence="7">
    <location>
        <begin position="168"/>
        <end position="195"/>
    </location>
</feature>
<dbReference type="Pfam" id="PF04505">
    <property type="entry name" value="CD225"/>
    <property type="match status" value="1"/>
</dbReference>
<comment type="subcellular location">
    <subcellularLocation>
        <location evidence="1">Membrane</location>
    </subcellularLocation>
</comment>
<dbReference type="Ensembl" id="ENSSSCT00070023344.1">
    <property type="protein sequence ID" value="ENSSSCP00070019311.1"/>
    <property type="gene ID" value="ENSSSCG00070011965.1"/>
</dbReference>
<dbReference type="AlphaFoldDB" id="A0A4X1TVB9"/>
<dbReference type="Proteomes" id="UP000314985">
    <property type="component" value="Chromosome 14"/>
</dbReference>
<evidence type="ECO:0000256" key="4">
    <source>
        <dbReference type="ARBA" id="ARBA00022989"/>
    </source>
</evidence>
<evidence type="ECO:0000256" key="5">
    <source>
        <dbReference type="ARBA" id="ARBA00023136"/>
    </source>
</evidence>
<dbReference type="InterPro" id="IPR007593">
    <property type="entry name" value="CD225/Dispanin_fam"/>
</dbReference>
<comment type="similarity">
    <text evidence="2">Belongs to the CD225/Dispanin family.</text>
</comment>
<name>A0A4X1TVB9_PIG</name>